<feature type="compositionally biased region" description="Basic and acidic residues" evidence="1">
    <location>
        <begin position="1"/>
        <end position="12"/>
    </location>
</feature>
<organism evidence="2 3">
    <name type="scientific">Eimeria maxima</name>
    <name type="common">Coccidian parasite</name>
    <dbReference type="NCBI Taxonomy" id="5804"/>
    <lineage>
        <taxon>Eukaryota</taxon>
        <taxon>Sar</taxon>
        <taxon>Alveolata</taxon>
        <taxon>Apicomplexa</taxon>
        <taxon>Conoidasida</taxon>
        <taxon>Coccidia</taxon>
        <taxon>Eucoccidiorida</taxon>
        <taxon>Eimeriorina</taxon>
        <taxon>Eimeriidae</taxon>
        <taxon>Eimeria</taxon>
    </lineage>
</organism>
<reference evidence="2" key="1">
    <citation type="submission" date="2013-10" db="EMBL/GenBank/DDBJ databases">
        <title>Genomic analysis of the causative agents of coccidiosis in chickens.</title>
        <authorList>
            <person name="Reid A.J."/>
            <person name="Blake D."/>
            <person name="Billington K."/>
            <person name="Browne H."/>
            <person name="Dunn M."/>
            <person name="Hung S."/>
            <person name="Kawahara F."/>
            <person name="Miranda-Saavedra D."/>
            <person name="Mourier T."/>
            <person name="Nagra H."/>
            <person name="Otto T.D."/>
            <person name="Rawlings N."/>
            <person name="Sanchez A."/>
            <person name="Sanders M."/>
            <person name="Subramaniam C."/>
            <person name="Tay Y."/>
            <person name="Dear P."/>
            <person name="Doerig C."/>
            <person name="Gruber A."/>
            <person name="Parkinson J."/>
            <person name="Shirley M."/>
            <person name="Wan K.L."/>
            <person name="Berriman M."/>
            <person name="Tomley F."/>
            <person name="Pain A."/>
        </authorList>
    </citation>
    <scope>NUCLEOTIDE SEQUENCE [LARGE SCALE GENOMIC DNA]</scope>
    <source>
        <strain evidence="2">Weybridge</strain>
    </source>
</reference>
<accession>U6MG09</accession>
<feature type="region of interest" description="Disordered" evidence="1">
    <location>
        <begin position="1"/>
        <end position="54"/>
    </location>
</feature>
<evidence type="ECO:0000256" key="1">
    <source>
        <dbReference type="SAM" id="MobiDB-lite"/>
    </source>
</evidence>
<proteinExistence type="predicted"/>
<keyword evidence="3" id="KW-1185">Reference proteome</keyword>
<dbReference type="OrthoDB" id="354272at2759"/>
<dbReference type="AlphaFoldDB" id="U6MG09"/>
<gene>
    <name evidence="2" type="ORF">EMWEY_00032050</name>
</gene>
<evidence type="ECO:0000313" key="2">
    <source>
        <dbReference type="EMBL" id="CDJ60565.1"/>
    </source>
</evidence>
<reference evidence="2" key="2">
    <citation type="submission" date="2013-10" db="EMBL/GenBank/DDBJ databases">
        <authorList>
            <person name="Aslett M."/>
        </authorList>
    </citation>
    <scope>NUCLEOTIDE SEQUENCE [LARGE SCALE GENOMIC DNA]</scope>
    <source>
        <strain evidence="2">Weybridge</strain>
    </source>
</reference>
<protein>
    <submittedName>
        <fullName evidence="2">Uncharacterized ACR, YagE family COG1723 domain-containing protein, putative</fullName>
    </submittedName>
</protein>
<name>U6MG09_EIMMA</name>
<dbReference type="EMBL" id="HG721879">
    <property type="protein sequence ID" value="CDJ60565.1"/>
    <property type="molecule type" value="Genomic_DNA"/>
</dbReference>
<dbReference type="GeneID" id="25337191"/>
<evidence type="ECO:0000313" key="3">
    <source>
        <dbReference type="Proteomes" id="UP000030763"/>
    </source>
</evidence>
<sequence>MQQLNKDIESGGHYRPLAEGMQKDKPTESDTDHFLTHPTTQQKKPIRSTKKRADIQASFKAKTDRPVPAGCVWAICVGAEVVSL</sequence>
<feature type="compositionally biased region" description="Basic and acidic residues" evidence="1">
    <location>
        <begin position="21"/>
        <end position="35"/>
    </location>
</feature>
<dbReference type="RefSeq" id="XP_013337215.1">
    <property type="nucleotide sequence ID" value="XM_013481761.1"/>
</dbReference>
<dbReference type="VEuPathDB" id="ToxoDB:EMWEY_00032050"/>
<dbReference type="Proteomes" id="UP000030763">
    <property type="component" value="Unassembled WGS sequence"/>
</dbReference>